<gene>
    <name evidence="5" type="ORF">NC797_04560</name>
</gene>
<evidence type="ECO:0000313" key="6">
    <source>
        <dbReference type="Proteomes" id="UP001145050"/>
    </source>
</evidence>
<keyword evidence="3" id="KW-1133">Transmembrane helix</keyword>
<proteinExistence type="predicted"/>
<dbReference type="Gene3D" id="1.25.40.10">
    <property type="entry name" value="Tetratricopeptide repeat domain"/>
    <property type="match status" value="1"/>
</dbReference>
<dbReference type="SMART" id="SM00028">
    <property type="entry name" value="TPR"/>
    <property type="match status" value="2"/>
</dbReference>
<dbReference type="InterPro" id="IPR011990">
    <property type="entry name" value="TPR-like_helical_dom_sf"/>
</dbReference>
<keyword evidence="3" id="KW-0472">Membrane</keyword>
<sequence length="385" mass="44130">MFYCPYCGSIIKDDEQFCIQCGKKLPSDMYTRMEKPAPNRFWYLPFISVFFILAIIGSFYLFLNYKTTQAKELYLEGEQLALDGSYDKASSAFTEALSYKPNFPAAETNQVFMGIAKKVTNLLNDAQEQSKENSFNEALELIDSAENKLQNYNGEVVNELIKSISEQRNSIKLQQLTVEMNNDPTIEELKTLLWQAQAIKLEEATRIATEIRDRIIAYTFSRASELLNNKQFSDAKATVKEGLKYAPESDKLVSLKTTIEKEKTAFETAQQHRIEQAINAAEEEEKWNENEAVSLQDTTLEEDKQQNIVVKGKIKSLATVPITSVSIQYQILDKDGYEITSNEVFVNPNTIYPEENGEFEFTHYDIKEDVTNIQVKVTKIKWFVD</sequence>
<evidence type="ECO:0000256" key="2">
    <source>
        <dbReference type="SAM" id="Coils"/>
    </source>
</evidence>
<keyword evidence="3" id="KW-0812">Transmembrane</keyword>
<evidence type="ECO:0000259" key="4">
    <source>
        <dbReference type="Pfam" id="PF13248"/>
    </source>
</evidence>
<keyword evidence="1" id="KW-0802">TPR repeat</keyword>
<dbReference type="AlphaFoldDB" id="A0A9X3WR58"/>
<dbReference type="RefSeq" id="WP_272435531.1">
    <property type="nucleotide sequence ID" value="NZ_JAMQKB010000002.1"/>
</dbReference>
<dbReference type="PROSITE" id="PS50005">
    <property type="entry name" value="TPR"/>
    <property type="match status" value="1"/>
</dbReference>
<evidence type="ECO:0000313" key="5">
    <source>
        <dbReference type="EMBL" id="MDC3423780.1"/>
    </source>
</evidence>
<protein>
    <submittedName>
        <fullName evidence="5">Zinc-ribbon domain-containing protein</fullName>
    </submittedName>
</protein>
<dbReference type="InterPro" id="IPR059113">
    <property type="entry name" value="Znf_ribbon"/>
</dbReference>
<feature type="domain" description="Putative zinc-ribbon" evidence="4">
    <location>
        <begin position="1"/>
        <end position="25"/>
    </location>
</feature>
<dbReference type="InterPro" id="IPR019734">
    <property type="entry name" value="TPR_rpt"/>
</dbReference>
<dbReference type="EMBL" id="JAMQKB010000002">
    <property type="protein sequence ID" value="MDC3423780.1"/>
    <property type="molecule type" value="Genomic_DNA"/>
</dbReference>
<keyword evidence="2" id="KW-0175">Coiled coil</keyword>
<dbReference type="Pfam" id="PF13248">
    <property type="entry name" value="Zn_ribbon_3"/>
    <property type="match status" value="1"/>
</dbReference>
<accession>A0A9X3WR58</accession>
<evidence type="ECO:0000256" key="1">
    <source>
        <dbReference type="PROSITE-ProRule" id="PRU00339"/>
    </source>
</evidence>
<feature type="repeat" description="TPR" evidence="1">
    <location>
        <begin position="70"/>
        <end position="103"/>
    </location>
</feature>
<comment type="caution">
    <text evidence="5">The sequence shown here is derived from an EMBL/GenBank/DDBJ whole genome shotgun (WGS) entry which is preliminary data.</text>
</comment>
<feature type="coiled-coil region" evidence="2">
    <location>
        <begin position="135"/>
        <end position="162"/>
    </location>
</feature>
<dbReference type="SUPFAM" id="SSF48452">
    <property type="entry name" value="TPR-like"/>
    <property type="match status" value="1"/>
</dbReference>
<feature type="transmembrane region" description="Helical" evidence="3">
    <location>
        <begin position="41"/>
        <end position="63"/>
    </location>
</feature>
<keyword evidence="6" id="KW-1185">Reference proteome</keyword>
<evidence type="ECO:0000256" key="3">
    <source>
        <dbReference type="SAM" id="Phobius"/>
    </source>
</evidence>
<dbReference type="Proteomes" id="UP001145050">
    <property type="component" value="Unassembled WGS sequence"/>
</dbReference>
<organism evidence="5 6">
    <name type="scientific">Terrihalobacillus insolitus</name>
    <dbReference type="NCBI Taxonomy" id="2950438"/>
    <lineage>
        <taxon>Bacteria</taxon>
        <taxon>Bacillati</taxon>
        <taxon>Bacillota</taxon>
        <taxon>Bacilli</taxon>
        <taxon>Bacillales</taxon>
        <taxon>Bacillaceae</taxon>
        <taxon>Terrihalobacillus</taxon>
    </lineage>
</organism>
<reference evidence="5" key="1">
    <citation type="submission" date="2022-06" db="EMBL/GenBank/DDBJ databases">
        <title>Aquibacillus sp. a new bacterium isolated from soil saline samples.</title>
        <authorList>
            <person name="Galisteo C."/>
            <person name="De La Haba R."/>
            <person name="Sanchez-Porro C."/>
            <person name="Ventosa A."/>
        </authorList>
    </citation>
    <scope>NUCLEOTIDE SEQUENCE</scope>
    <source>
        <strain evidence="5">3ASR75-11</strain>
    </source>
</reference>
<name>A0A9X3WR58_9BACI</name>